<sequence length="52" mass="5879">MARLTCKVAPRPKTGWAEPARAAADRMMGVSAELAVRWQQKVEHDSQQEQKE</sequence>
<accession>A0A0E0IH86</accession>
<name>A0A0E0IH86_ORYNI</name>
<reference evidence="2" key="2">
    <citation type="submission" date="2018-04" db="EMBL/GenBank/DDBJ databases">
        <title>OnivRS2 (Oryza nivara Reference Sequence Version 2).</title>
        <authorList>
            <person name="Zhang J."/>
            <person name="Kudrna D."/>
            <person name="Lee S."/>
            <person name="Talag J."/>
            <person name="Rajasekar S."/>
            <person name="Welchert J."/>
            <person name="Hsing Y.-I."/>
            <person name="Wing R.A."/>
        </authorList>
    </citation>
    <scope>NUCLEOTIDE SEQUENCE [LARGE SCALE GENOMIC DNA]</scope>
    <source>
        <strain evidence="2">SL10</strain>
    </source>
</reference>
<dbReference type="Gramene" id="ONIVA09G03460.1">
    <property type="protein sequence ID" value="ONIVA09G03460.1"/>
    <property type="gene ID" value="ONIVA09G03460"/>
</dbReference>
<evidence type="ECO:0000256" key="1">
    <source>
        <dbReference type="SAM" id="MobiDB-lite"/>
    </source>
</evidence>
<proteinExistence type="predicted"/>
<dbReference type="Proteomes" id="UP000006591">
    <property type="component" value="Chromosome 9"/>
</dbReference>
<protein>
    <submittedName>
        <fullName evidence="2">Uncharacterized protein</fullName>
    </submittedName>
</protein>
<organism evidence="2">
    <name type="scientific">Oryza nivara</name>
    <name type="common">Indian wild rice</name>
    <name type="synonym">Oryza sativa f. spontanea</name>
    <dbReference type="NCBI Taxonomy" id="4536"/>
    <lineage>
        <taxon>Eukaryota</taxon>
        <taxon>Viridiplantae</taxon>
        <taxon>Streptophyta</taxon>
        <taxon>Embryophyta</taxon>
        <taxon>Tracheophyta</taxon>
        <taxon>Spermatophyta</taxon>
        <taxon>Magnoliopsida</taxon>
        <taxon>Liliopsida</taxon>
        <taxon>Poales</taxon>
        <taxon>Poaceae</taxon>
        <taxon>BOP clade</taxon>
        <taxon>Oryzoideae</taxon>
        <taxon>Oryzeae</taxon>
        <taxon>Oryzinae</taxon>
        <taxon>Oryza</taxon>
    </lineage>
</organism>
<reference evidence="2" key="1">
    <citation type="submission" date="2015-04" db="UniProtKB">
        <authorList>
            <consortium name="EnsemblPlants"/>
        </authorList>
    </citation>
    <scope>IDENTIFICATION</scope>
    <source>
        <strain evidence="2">SL10</strain>
    </source>
</reference>
<keyword evidence="3" id="KW-1185">Reference proteome</keyword>
<evidence type="ECO:0000313" key="2">
    <source>
        <dbReference type="EnsemblPlants" id="ONIVA09G03460.1"/>
    </source>
</evidence>
<dbReference type="AlphaFoldDB" id="A0A0E0IH86"/>
<feature type="region of interest" description="Disordered" evidence="1">
    <location>
        <begin position="1"/>
        <end position="20"/>
    </location>
</feature>
<dbReference type="HOGENOM" id="CLU_3090608_0_0_1"/>
<dbReference type="EnsemblPlants" id="ONIVA09G03460.1">
    <property type="protein sequence ID" value="ONIVA09G03460.1"/>
    <property type="gene ID" value="ONIVA09G03460"/>
</dbReference>
<evidence type="ECO:0000313" key="3">
    <source>
        <dbReference type="Proteomes" id="UP000006591"/>
    </source>
</evidence>